<evidence type="ECO:0000313" key="2">
    <source>
        <dbReference type="Proteomes" id="UP000314294"/>
    </source>
</evidence>
<dbReference type="Proteomes" id="UP000314294">
    <property type="component" value="Unassembled WGS sequence"/>
</dbReference>
<comment type="caution">
    <text evidence="1">The sequence shown here is derived from an EMBL/GenBank/DDBJ whole genome shotgun (WGS) entry which is preliminary data.</text>
</comment>
<sequence length="104" mass="11664">MECDQVLPVGHGLPVVDAADGLRQDHADVNRFDFWTLELLELVGNRVGHHHLEEDEEEDDERYVKEVCCAVQVCIAEFSLTSSMADSSMNRGASRERMPCVAMT</sequence>
<dbReference type="EMBL" id="SRLO01000312">
    <property type="protein sequence ID" value="TNN61628.1"/>
    <property type="molecule type" value="Genomic_DNA"/>
</dbReference>
<accession>A0A4Z2H6T1</accession>
<reference evidence="1 2" key="1">
    <citation type="submission" date="2019-03" db="EMBL/GenBank/DDBJ databases">
        <title>First draft genome of Liparis tanakae, snailfish: a comprehensive survey of snailfish specific genes.</title>
        <authorList>
            <person name="Kim W."/>
            <person name="Song I."/>
            <person name="Jeong J.-H."/>
            <person name="Kim D."/>
            <person name="Kim S."/>
            <person name="Ryu S."/>
            <person name="Song J.Y."/>
            <person name="Lee S.K."/>
        </authorList>
    </citation>
    <scope>NUCLEOTIDE SEQUENCE [LARGE SCALE GENOMIC DNA]</scope>
    <source>
        <tissue evidence="1">Muscle</tissue>
    </source>
</reference>
<keyword evidence="2" id="KW-1185">Reference proteome</keyword>
<proteinExistence type="predicted"/>
<name>A0A4Z2H6T1_9TELE</name>
<protein>
    <submittedName>
        <fullName evidence="1">Uncharacterized protein</fullName>
    </submittedName>
</protein>
<organism evidence="1 2">
    <name type="scientific">Liparis tanakae</name>
    <name type="common">Tanaka's snailfish</name>
    <dbReference type="NCBI Taxonomy" id="230148"/>
    <lineage>
        <taxon>Eukaryota</taxon>
        <taxon>Metazoa</taxon>
        <taxon>Chordata</taxon>
        <taxon>Craniata</taxon>
        <taxon>Vertebrata</taxon>
        <taxon>Euteleostomi</taxon>
        <taxon>Actinopterygii</taxon>
        <taxon>Neopterygii</taxon>
        <taxon>Teleostei</taxon>
        <taxon>Neoteleostei</taxon>
        <taxon>Acanthomorphata</taxon>
        <taxon>Eupercaria</taxon>
        <taxon>Perciformes</taxon>
        <taxon>Cottioidei</taxon>
        <taxon>Cottales</taxon>
        <taxon>Liparidae</taxon>
        <taxon>Liparis</taxon>
    </lineage>
</organism>
<dbReference type="AlphaFoldDB" id="A0A4Z2H6T1"/>
<evidence type="ECO:0000313" key="1">
    <source>
        <dbReference type="EMBL" id="TNN61628.1"/>
    </source>
</evidence>
<gene>
    <name evidence="1" type="ORF">EYF80_028133</name>
</gene>